<dbReference type="GO" id="GO:0140098">
    <property type="term" value="F:catalytic activity, acting on RNA"/>
    <property type="evidence" value="ECO:0007669"/>
    <property type="project" value="UniProtKB-ARBA"/>
</dbReference>
<dbReference type="EMBL" id="AP024169">
    <property type="protein sequence ID" value="BCN32485.1"/>
    <property type="molecule type" value="Genomic_DNA"/>
</dbReference>
<dbReference type="InterPro" id="IPR050188">
    <property type="entry name" value="RluA_PseudoU_synthase"/>
</dbReference>
<dbReference type="GO" id="GO:0000455">
    <property type="term" value="P:enzyme-directed rRNA pseudouridine synthesis"/>
    <property type="evidence" value="ECO:0007669"/>
    <property type="project" value="TreeGrafter"/>
</dbReference>
<evidence type="ECO:0000256" key="1">
    <source>
        <dbReference type="ARBA" id="ARBA00000073"/>
    </source>
</evidence>
<comment type="function">
    <text evidence="4">Responsible for synthesis of pseudouridine from uracil.</text>
</comment>
<evidence type="ECO:0000256" key="4">
    <source>
        <dbReference type="RuleBase" id="RU362028"/>
    </source>
</evidence>
<dbReference type="CDD" id="cd02869">
    <property type="entry name" value="PseudoU_synth_RluA_like"/>
    <property type="match status" value="1"/>
</dbReference>
<reference evidence="6 7" key="1">
    <citation type="submission" date="2020-11" db="EMBL/GenBank/DDBJ databases">
        <title>Draft genome sequencing of a Lachnospiraceae strain isolated from anoxic soil subjected to BSD treatment.</title>
        <authorList>
            <person name="Uek A."/>
            <person name="Tonouchi A."/>
        </authorList>
    </citation>
    <scope>NUCLEOTIDE SEQUENCE [LARGE SCALE GENOMIC DNA]</scope>
    <source>
        <strain evidence="6 7">TB5</strain>
    </source>
</reference>
<gene>
    <name evidence="6" type="primary">rluD</name>
    <name evidence="6" type="ORF">bsdtb5_37800</name>
</gene>
<dbReference type="GO" id="GO:0003723">
    <property type="term" value="F:RNA binding"/>
    <property type="evidence" value="ECO:0007669"/>
    <property type="project" value="InterPro"/>
</dbReference>
<evidence type="ECO:0000259" key="5">
    <source>
        <dbReference type="Pfam" id="PF00849"/>
    </source>
</evidence>
<dbReference type="KEGG" id="ahb:bsdtb5_37800"/>
<dbReference type="Gene3D" id="3.30.2350.10">
    <property type="entry name" value="Pseudouridine synthase"/>
    <property type="match status" value="1"/>
</dbReference>
<comment type="similarity">
    <text evidence="2 4">Belongs to the pseudouridine synthase RluA family.</text>
</comment>
<dbReference type="InterPro" id="IPR006225">
    <property type="entry name" value="PsdUridine_synth_RluC/D"/>
</dbReference>
<dbReference type="EC" id="5.4.99.-" evidence="4"/>
<dbReference type="PANTHER" id="PTHR21600:SF71">
    <property type="entry name" value="PSEUDOURIDINE SYNTHASE"/>
    <property type="match status" value="1"/>
</dbReference>
<evidence type="ECO:0000313" key="7">
    <source>
        <dbReference type="Proteomes" id="UP000595897"/>
    </source>
</evidence>
<dbReference type="Proteomes" id="UP000595897">
    <property type="component" value="Chromosome"/>
</dbReference>
<dbReference type="RefSeq" id="WP_271713532.1">
    <property type="nucleotide sequence ID" value="NZ_AP024169.1"/>
</dbReference>
<dbReference type="NCBIfam" id="TIGR00005">
    <property type="entry name" value="rluA_subfam"/>
    <property type="match status" value="1"/>
</dbReference>
<feature type="domain" description="Pseudouridine synthase RsuA/RluA-like" evidence="5">
    <location>
        <begin position="89"/>
        <end position="239"/>
    </location>
</feature>
<organism evidence="6 7">
    <name type="scientific">Anaeromicropila herbilytica</name>
    <dbReference type="NCBI Taxonomy" id="2785025"/>
    <lineage>
        <taxon>Bacteria</taxon>
        <taxon>Bacillati</taxon>
        <taxon>Bacillota</taxon>
        <taxon>Clostridia</taxon>
        <taxon>Lachnospirales</taxon>
        <taxon>Lachnospiraceae</taxon>
        <taxon>Anaeromicropila</taxon>
    </lineage>
</organism>
<keyword evidence="4" id="KW-0413">Isomerase</keyword>
<evidence type="ECO:0000256" key="3">
    <source>
        <dbReference type="PIRSR" id="PIRSR606225-1"/>
    </source>
</evidence>
<protein>
    <recommendedName>
        <fullName evidence="4">Pseudouridine synthase</fullName>
        <ecNumber evidence="4">5.4.99.-</ecNumber>
    </recommendedName>
</protein>
<dbReference type="GO" id="GO:0009982">
    <property type="term" value="F:pseudouridine synthase activity"/>
    <property type="evidence" value="ECO:0007669"/>
    <property type="project" value="InterPro"/>
</dbReference>
<proteinExistence type="inferred from homology"/>
<dbReference type="PANTHER" id="PTHR21600">
    <property type="entry name" value="MITOCHONDRIAL RNA PSEUDOURIDINE SYNTHASE"/>
    <property type="match status" value="1"/>
</dbReference>
<dbReference type="InterPro" id="IPR020103">
    <property type="entry name" value="PsdUridine_synth_cat_dom_sf"/>
</dbReference>
<dbReference type="PROSITE" id="PS01129">
    <property type="entry name" value="PSI_RLU"/>
    <property type="match status" value="1"/>
</dbReference>
<dbReference type="AlphaFoldDB" id="A0A7R7EP33"/>
<evidence type="ECO:0000256" key="2">
    <source>
        <dbReference type="ARBA" id="ARBA00010876"/>
    </source>
</evidence>
<feature type="active site" evidence="3">
    <location>
        <position position="136"/>
    </location>
</feature>
<dbReference type="InterPro" id="IPR006224">
    <property type="entry name" value="PsdUridine_synth_RluA-like_CS"/>
</dbReference>
<name>A0A7R7EP33_9FIRM</name>
<comment type="catalytic activity">
    <reaction evidence="1 4">
        <text>a uridine in RNA = a pseudouridine in RNA</text>
        <dbReference type="Rhea" id="RHEA:48348"/>
        <dbReference type="Rhea" id="RHEA-COMP:12068"/>
        <dbReference type="Rhea" id="RHEA-COMP:12069"/>
        <dbReference type="ChEBI" id="CHEBI:65314"/>
        <dbReference type="ChEBI" id="CHEBI:65315"/>
    </reaction>
</comment>
<evidence type="ECO:0000313" key="6">
    <source>
        <dbReference type="EMBL" id="BCN32485.1"/>
    </source>
</evidence>
<accession>A0A7R7EP33</accession>
<dbReference type="Pfam" id="PF00849">
    <property type="entry name" value="PseudoU_synth_2"/>
    <property type="match status" value="1"/>
</dbReference>
<keyword evidence="7" id="KW-1185">Reference proteome</keyword>
<dbReference type="SUPFAM" id="SSF55120">
    <property type="entry name" value="Pseudouridine synthase"/>
    <property type="match status" value="1"/>
</dbReference>
<dbReference type="InterPro" id="IPR006145">
    <property type="entry name" value="PsdUridine_synth_RsuA/RluA"/>
</dbReference>
<sequence>MKRILSYEINEDYAGLSIQEFLKQQGYSTKVITYVKRTDMGLCIHGERVRTNHILRLGEVLKVSIVEEVGSINIVPTNIPIQIVYEDEDILIINKAADVPIHPSQGNFDNTLANMVAYYFEAQGEKVVFRCINRLDRDTTGLLILAKNMLSGCILSDMMVKREIQREYHAIVSGHIVESGTIDAPIAREVASTILRCVDFENGERAVTHFNRLKITNECSYVALKLETGRTHQIRVHMQYMGHTLLGDSLYGGDKDRIGRQALHSYRLQFKHPITKEILDFIAPIPVDMRKIIE</sequence>